<sequence>MISVLVVDDEINIREGIQKSIPWTKLGLHSVGTAKNGDIAWSRIEQVHPEIVILDIDMPGMNGLDIAENIRNENIGTQIIFLTGYDDFPKLRKAIELKATDYLLKPVVLEDLYHALEKAKNQIQESRSTQEYIKNIRRELQENTETATEKILIDFLYQQRSYRETSEKLLELNVHLNIKNSFTVICAEVDQFELLLEKWNIKDRNLYIYAYRKLVREILGFFGEGLVISEHPGKLTLIVSCDYFATDPRSIYMYANLAEEIQKKCAQFLGLSISIGVSNIRENPEHIHETYQEASFALNYKSIIGAKCIHYYSMVQPTSDSMIKTVGNELVLLNELKVGNGDMVQEILAKLIIELQKLKKLLRQK</sequence>
<keyword evidence="3" id="KW-0597">Phosphoprotein</keyword>
<dbReference type="InterPro" id="IPR041522">
    <property type="entry name" value="CdaR_GGDEF"/>
</dbReference>
<evidence type="ECO:0000256" key="2">
    <source>
        <dbReference type="ARBA" id="ARBA00023125"/>
    </source>
</evidence>
<proteinExistence type="predicted"/>
<dbReference type="Pfam" id="PF00072">
    <property type="entry name" value="Response_reg"/>
    <property type="match status" value="1"/>
</dbReference>
<gene>
    <name evidence="5" type="ORF">ACA29_25055</name>
</gene>
<feature type="domain" description="Response regulatory" evidence="4">
    <location>
        <begin position="3"/>
        <end position="120"/>
    </location>
</feature>
<dbReference type="PATRIC" id="fig|217031.4.peg.8469"/>
<dbReference type="EMBL" id="LGPB01000143">
    <property type="protein sequence ID" value="KRG08021.1"/>
    <property type="molecule type" value="Genomic_DNA"/>
</dbReference>
<evidence type="ECO:0000259" key="4">
    <source>
        <dbReference type="PROSITE" id="PS50110"/>
    </source>
</evidence>
<organism evidence="5 6">
    <name type="scientific">Lederbergia galactosidilytica</name>
    <dbReference type="NCBI Taxonomy" id="217031"/>
    <lineage>
        <taxon>Bacteria</taxon>
        <taxon>Bacillati</taxon>
        <taxon>Bacillota</taxon>
        <taxon>Bacilli</taxon>
        <taxon>Bacillales</taxon>
        <taxon>Bacillaceae</taxon>
        <taxon>Lederbergia</taxon>
    </lineage>
</organism>
<dbReference type="InterPro" id="IPR011006">
    <property type="entry name" value="CheY-like_superfamily"/>
</dbReference>
<dbReference type="Proteomes" id="UP000053881">
    <property type="component" value="Unassembled WGS sequence"/>
</dbReference>
<dbReference type="GO" id="GO:0003677">
    <property type="term" value="F:DNA binding"/>
    <property type="evidence" value="ECO:0007669"/>
    <property type="project" value="UniProtKB-KW"/>
</dbReference>
<dbReference type="PROSITE" id="PS50110">
    <property type="entry name" value="RESPONSE_REGULATORY"/>
    <property type="match status" value="1"/>
</dbReference>
<evidence type="ECO:0000313" key="5">
    <source>
        <dbReference type="EMBL" id="KRG08021.1"/>
    </source>
</evidence>
<feature type="modified residue" description="4-aspartylphosphate" evidence="3">
    <location>
        <position position="55"/>
    </location>
</feature>
<reference evidence="5 6" key="1">
    <citation type="submission" date="2015-06" db="EMBL/GenBank/DDBJ databases">
        <title>Genome sequencing project of Bacillus galactosidilyticus PL133.</title>
        <authorList>
            <person name="Gaiero J."/>
            <person name="Nicol R."/>
            <person name="Habash M."/>
        </authorList>
    </citation>
    <scope>NUCLEOTIDE SEQUENCE [LARGE SCALE GENOMIC DNA]</scope>
    <source>
        <strain evidence="5 6">PL133</strain>
    </source>
</reference>
<keyword evidence="2" id="KW-0238">DNA-binding</keyword>
<evidence type="ECO:0000256" key="1">
    <source>
        <dbReference type="ARBA" id="ARBA00022490"/>
    </source>
</evidence>
<dbReference type="AlphaFoldDB" id="A0A0Q9XIE9"/>
<dbReference type="SUPFAM" id="SSF52172">
    <property type="entry name" value="CheY-like"/>
    <property type="match status" value="1"/>
</dbReference>
<comment type="caution">
    <text evidence="5">The sequence shown here is derived from an EMBL/GenBank/DDBJ whole genome shotgun (WGS) entry which is preliminary data.</text>
</comment>
<dbReference type="GO" id="GO:0000160">
    <property type="term" value="P:phosphorelay signal transduction system"/>
    <property type="evidence" value="ECO:0007669"/>
    <property type="project" value="InterPro"/>
</dbReference>
<dbReference type="PANTHER" id="PTHR42713">
    <property type="entry name" value="HISTIDINE KINASE-RELATED"/>
    <property type="match status" value="1"/>
</dbReference>
<name>A0A0Q9XIE9_9BACI</name>
<dbReference type="InterPro" id="IPR051552">
    <property type="entry name" value="HptR"/>
</dbReference>
<dbReference type="Pfam" id="PF17853">
    <property type="entry name" value="GGDEF_2"/>
    <property type="match status" value="1"/>
</dbReference>
<dbReference type="CDD" id="cd17536">
    <property type="entry name" value="REC_YesN-like"/>
    <property type="match status" value="1"/>
</dbReference>
<dbReference type="Gene3D" id="3.40.50.2300">
    <property type="match status" value="1"/>
</dbReference>
<evidence type="ECO:0000313" key="6">
    <source>
        <dbReference type="Proteomes" id="UP000053881"/>
    </source>
</evidence>
<dbReference type="InterPro" id="IPR001789">
    <property type="entry name" value="Sig_transdc_resp-reg_receiver"/>
</dbReference>
<protein>
    <recommendedName>
        <fullName evidence="4">Response regulatory domain-containing protein</fullName>
    </recommendedName>
</protein>
<dbReference type="SMART" id="SM00448">
    <property type="entry name" value="REC"/>
    <property type="match status" value="1"/>
</dbReference>
<dbReference type="PANTHER" id="PTHR42713:SF3">
    <property type="entry name" value="TRANSCRIPTIONAL REGULATORY PROTEIN HPTR"/>
    <property type="match status" value="1"/>
</dbReference>
<accession>A0A0Q9XIE9</accession>
<keyword evidence="1" id="KW-0963">Cytoplasm</keyword>
<evidence type="ECO:0000256" key="3">
    <source>
        <dbReference type="PROSITE-ProRule" id="PRU00169"/>
    </source>
</evidence>